<feature type="signal peptide" evidence="1">
    <location>
        <begin position="1"/>
        <end position="23"/>
    </location>
</feature>
<gene>
    <name evidence="3" type="primary">LOC111596914</name>
</gene>
<feature type="chain" id="PRO_5027090033" evidence="1">
    <location>
        <begin position="24"/>
        <end position="102"/>
    </location>
</feature>
<accession>A0A6J1LKQ8</accession>
<protein>
    <submittedName>
        <fullName evidence="3">Uncharacterized protein LOC111596914</fullName>
    </submittedName>
</protein>
<dbReference type="RefSeq" id="XP_023167135.2">
    <property type="nucleotide sequence ID" value="XM_023311367.2"/>
</dbReference>
<reference evidence="3" key="1">
    <citation type="submission" date="2025-08" db="UniProtKB">
        <authorList>
            <consortium name="RefSeq"/>
        </authorList>
    </citation>
    <scope>IDENTIFICATION</scope>
    <source>
        <strain evidence="3">15085-1641.00</strain>
        <tissue evidence="3">Whole body</tissue>
    </source>
</reference>
<evidence type="ECO:0000256" key="1">
    <source>
        <dbReference type="SAM" id="SignalP"/>
    </source>
</evidence>
<keyword evidence="1" id="KW-0732">Signal</keyword>
<dbReference type="OrthoDB" id="7871981at2759"/>
<name>A0A6J1LKQ8_DROHY</name>
<sequence length="102" mass="11196">MSCAKILFLLAGIIYCVPSFVAAVTCDVAPLDPNCINCSLNPTNVECIATTTAATIPTTAAPVATAAPTKKSRRHRIRSYLSNFFQRIQKRLQQFKRKLNPL</sequence>
<dbReference type="OMA" id="ASCIDCR"/>
<keyword evidence="2" id="KW-1185">Reference proteome</keyword>
<proteinExistence type="predicted"/>
<dbReference type="GeneID" id="111596914"/>
<dbReference type="KEGG" id="dhe:111596914"/>
<dbReference type="AlphaFoldDB" id="A0A6J1LKQ8"/>
<evidence type="ECO:0000313" key="3">
    <source>
        <dbReference type="RefSeq" id="XP_023167135.2"/>
    </source>
</evidence>
<evidence type="ECO:0000313" key="2">
    <source>
        <dbReference type="Proteomes" id="UP000504633"/>
    </source>
</evidence>
<organism evidence="2 3">
    <name type="scientific">Drosophila hydei</name>
    <name type="common">Fruit fly</name>
    <dbReference type="NCBI Taxonomy" id="7224"/>
    <lineage>
        <taxon>Eukaryota</taxon>
        <taxon>Metazoa</taxon>
        <taxon>Ecdysozoa</taxon>
        <taxon>Arthropoda</taxon>
        <taxon>Hexapoda</taxon>
        <taxon>Insecta</taxon>
        <taxon>Pterygota</taxon>
        <taxon>Neoptera</taxon>
        <taxon>Endopterygota</taxon>
        <taxon>Diptera</taxon>
        <taxon>Brachycera</taxon>
        <taxon>Muscomorpha</taxon>
        <taxon>Ephydroidea</taxon>
        <taxon>Drosophilidae</taxon>
        <taxon>Drosophila</taxon>
    </lineage>
</organism>
<dbReference type="Proteomes" id="UP000504633">
    <property type="component" value="Unplaced"/>
</dbReference>